<dbReference type="RefSeq" id="WP_235123097.1">
    <property type="nucleotide sequence ID" value="NZ_CP090979.1"/>
</dbReference>
<accession>A0ABY3SR55</accession>
<name>A0ABY3SR55_9BACL</name>
<evidence type="ECO:0000313" key="2">
    <source>
        <dbReference type="Proteomes" id="UP001649230"/>
    </source>
</evidence>
<keyword evidence="2" id="KW-1185">Reference proteome</keyword>
<keyword evidence="1" id="KW-0614">Plasmid</keyword>
<gene>
    <name evidence="1" type="ORF">L0M14_30635</name>
</gene>
<proteinExistence type="predicted"/>
<dbReference type="EMBL" id="CP090979">
    <property type="protein sequence ID" value="UJF36547.1"/>
    <property type="molecule type" value="Genomic_DNA"/>
</dbReference>
<evidence type="ECO:0000313" key="1">
    <source>
        <dbReference type="EMBL" id="UJF36547.1"/>
    </source>
</evidence>
<organism evidence="1 2">
    <name type="scientific">Paenibacillus hexagrammi</name>
    <dbReference type="NCBI Taxonomy" id="2908839"/>
    <lineage>
        <taxon>Bacteria</taxon>
        <taxon>Bacillati</taxon>
        <taxon>Bacillota</taxon>
        <taxon>Bacilli</taxon>
        <taxon>Bacillales</taxon>
        <taxon>Paenibacillaceae</taxon>
        <taxon>Paenibacillus</taxon>
    </lineage>
</organism>
<geneLocation type="plasmid" evidence="1 2">
    <name>pYPD9-1</name>
</geneLocation>
<reference evidence="1 2" key="1">
    <citation type="journal article" date="2024" name="Int. J. Syst. Evol. Microbiol.">
        <title>Paenibacillus hexagrammi sp. nov., a novel bacterium isolated from the gut content of Hexagrammos agrammus.</title>
        <authorList>
            <person name="Jung H.K."/>
            <person name="Kim D.G."/>
            <person name="Zin H."/>
            <person name="Park J."/>
            <person name="Jung H."/>
            <person name="Kim Y.O."/>
            <person name="Kong H.J."/>
            <person name="Kim J.W."/>
            <person name="Kim Y.S."/>
        </authorList>
    </citation>
    <scope>NUCLEOTIDE SEQUENCE [LARGE SCALE GENOMIC DNA]</scope>
    <source>
        <strain evidence="1 2">YPD9-1</strain>
    </source>
</reference>
<protein>
    <recommendedName>
        <fullName evidence="3">YubB ferredoxin-like domain-containing protein</fullName>
    </recommendedName>
</protein>
<sequence>MKKAYFSVDGLDSGVIEGYTQNKSWNGWACPSFTKEGGMKCIERFGCLHLPAWYDETHDRFIFTMQCDAPKFEDLTAEQLDEQWEYNIFEGRDVSIEGETVRVYDIGAFCWIWDEWTAEELADRNIDSTTQDVIPYDDDNTKRSH</sequence>
<evidence type="ECO:0008006" key="3">
    <source>
        <dbReference type="Google" id="ProtNLM"/>
    </source>
</evidence>
<dbReference type="Proteomes" id="UP001649230">
    <property type="component" value="Plasmid pYPD9-1"/>
</dbReference>